<keyword evidence="5" id="KW-0170">Cobalt</keyword>
<dbReference type="SUPFAM" id="SSF53187">
    <property type="entry name" value="Zn-dependent exopeptidases"/>
    <property type="match status" value="1"/>
</dbReference>
<organism evidence="8 9">
    <name type="scientific">Blastopirellula marina DSM 3645</name>
    <dbReference type="NCBI Taxonomy" id="314230"/>
    <lineage>
        <taxon>Bacteria</taxon>
        <taxon>Pseudomonadati</taxon>
        <taxon>Planctomycetota</taxon>
        <taxon>Planctomycetia</taxon>
        <taxon>Pirellulales</taxon>
        <taxon>Pirellulaceae</taxon>
        <taxon>Blastopirellula</taxon>
    </lineage>
</organism>
<dbReference type="GO" id="GO:0006526">
    <property type="term" value="P:L-arginine biosynthetic process"/>
    <property type="evidence" value="ECO:0007669"/>
    <property type="project" value="TreeGrafter"/>
</dbReference>
<dbReference type="InterPro" id="IPR050072">
    <property type="entry name" value="Peptidase_M20A"/>
</dbReference>
<dbReference type="Gene3D" id="3.30.70.360">
    <property type="match status" value="1"/>
</dbReference>
<dbReference type="InterPro" id="IPR036264">
    <property type="entry name" value="Bact_exopeptidase_dim_dom"/>
</dbReference>
<accession>A3ZVB7</accession>
<feature type="compositionally biased region" description="Basic and acidic residues" evidence="6">
    <location>
        <begin position="15"/>
        <end position="25"/>
    </location>
</feature>
<gene>
    <name evidence="8" type="ORF">DSM3645_02268</name>
</gene>
<dbReference type="Proteomes" id="UP000004358">
    <property type="component" value="Unassembled WGS sequence"/>
</dbReference>
<evidence type="ECO:0000256" key="3">
    <source>
        <dbReference type="ARBA" id="ARBA00022801"/>
    </source>
</evidence>
<evidence type="ECO:0000256" key="4">
    <source>
        <dbReference type="ARBA" id="ARBA00022833"/>
    </source>
</evidence>
<comment type="cofactor">
    <cofactor evidence="1">
        <name>Zn(2+)</name>
        <dbReference type="ChEBI" id="CHEBI:29105"/>
    </cofactor>
</comment>
<dbReference type="Pfam" id="PF01546">
    <property type="entry name" value="Peptidase_M20"/>
    <property type="match status" value="1"/>
</dbReference>
<dbReference type="PROSITE" id="PS00758">
    <property type="entry name" value="ARGE_DAPE_CPG2_1"/>
    <property type="match status" value="1"/>
</dbReference>
<feature type="region of interest" description="Disordered" evidence="6">
    <location>
        <begin position="1"/>
        <end position="25"/>
    </location>
</feature>
<dbReference type="InterPro" id="IPR001261">
    <property type="entry name" value="ArgE/DapE_CS"/>
</dbReference>
<dbReference type="GO" id="GO:0008777">
    <property type="term" value="F:acetylornithine deacetylase activity"/>
    <property type="evidence" value="ECO:0007669"/>
    <property type="project" value="TreeGrafter"/>
</dbReference>
<dbReference type="Gene3D" id="3.40.630.10">
    <property type="entry name" value="Zn peptidases"/>
    <property type="match status" value="1"/>
</dbReference>
<keyword evidence="3" id="KW-0378">Hydrolase</keyword>
<dbReference type="SUPFAM" id="SSF55031">
    <property type="entry name" value="Bacterial exopeptidase dimerisation domain"/>
    <property type="match status" value="1"/>
</dbReference>
<dbReference type="PANTHER" id="PTHR43808">
    <property type="entry name" value="ACETYLORNITHINE DEACETYLASE"/>
    <property type="match status" value="1"/>
</dbReference>
<dbReference type="CDD" id="cd03894">
    <property type="entry name" value="M20_ArgE"/>
    <property type="match status" value="1"/>
</dbReference>
<name>A3ZVB7_9BACT</name>
<dbReference type="InterPro" id="IPR002933">
    <property type="entry name" value="Peptidase_M20"/>
</dbReference>
<protein>
    <submittedName>
        <fullName evidence="8">Probable acetylornithine deacetylase</fullName>
    </submittedName>
</protein>
<dbReference type="HOGENOM" id="CLU_021802_2_0_0"/>
<evidence type="ECO:0000256" key="1">
    <source>
        <dbReference type="ARBA" id="ARBA00001947"/>
    </source>
</evidence>
<proteinExistence type="predicted"/>
<reference evidence="8 9" key="1">
    <citation type="submission" date="2006-02" db="EMBL/GenBank/DDBJ databases">
        <authorList>
            <person name="Amann R."/>
            <person name="Ferriera S."/>
            <person name="Johnson J."/>
            <person name="Kravitz S."/>
            <person name="Halpern A."/>
            <person name="Remington K."/>
            <person name="Beeson K."/>
            <person name="Tran B."/>
            <person name="Rogers Y.-H."/>
            <person name="Friedman R."/>
            <person name="Venter J.C."/>
        </authorList>
    </citation>
    <scope>NUCLEOTIDE SEQUENCE [LARGE SCALE GENOMIC DNA]</scope>
    <source>
        <strain evidence="8 9">DSM 3645</strain>
    </source>
</reference>
<dbReference type="GO" id="GO:0046872">
    <property type="term" value="F:metal ion binding"/>
    <property type="evidence" value="ECO:0007669"/>
    <property type="project" value="UniProtKB-KW"/>
</dbReference>
<evidence type="ECO:0000256" key="5">
    <source>
        <dbReference type="ARBA" id="ARBA00023285"/>
    </source>
</evidence>
<keyword evidence="4" id="KW-0862">Zinc</keyword>
<evidence type="ECO:0000256" key="2">
    <source>
        <dbReference type="ARBA" id="ARBA00022723"/>
    </source>
</evidence>
<dbReference type="AlphaFoldDB" id="A3ZVB7"/>
<evidence type="ECO:0000256" key="6">
    <source>
        <dbReference type="SAM" id="MobiDB-lite"/>
    </source>
</evidence>
<dbReference type="STRING" id="314230.DSM3645_02268"/>
<dbReference type="Pfam" id="PF07687">
    <property type="entry name" value="M20_dimer"/>
    <property type="match status" value="1"/>
</dbReference>
<dbReference type="InterPro" id="IPR011650">
    <property type="entry name" value="Peptidase_M20_dimer"/>
</dbReference>
<evidence type="ECO:0000259" key="7">
    <source>
        <dbReference type="Pfam" id="PF07687"/>
    </source>
</evidence>
<dbReference type="eggNOG" id="COG0624">
    <property type="taxonomic scope" value="Bacteria"/>
</dbReference>
<sequence>MDGDSLGLRTARMKTISDRGPTDMKAELQKPQNLTSVASLTEPDPLEILQELITIPSVNPCGADLTGAIYLEHGMTRWLTNFFSNLGTPFEVQEVADGRCNVVARLDVDPDAPTIMLEAHQDTVPVDGMTIAPFEPVLEGGRLYGRGACDVKGGMAAMLAAFARLATERPTGCANVIMACTCDEEFGATGARHLARSWNNVDPAESFLPSPPDFCIVAEPTDLNIIVAHRGVVRWKLQTLGLACHSSRPHEGVSAIYAMAEVIQALQQYAGELPERVGEHPLCGAPTLSIGRIVGGASVNIVPHECEIEIDRRTSPGERSDQVLAELETYLRGRTSVDFVMHPPWIDADSLADDQDPRWVDRLLQQIEAISGPREKLGAWYCTDASSFAAAGAEAVVYGPGSIAQAHTADEWIEIEQLRQACETYYQFCLRPIDMQSPA</sequence>
<dbReference type="EMBL" id="AANZ01000014">
    <property type="protein sequence ID" value="EAQ79263.1"/>
    <property type="molecule type" value="Genomic_DNA"/>
</dbReference>
<dbReference type="PANTHER" id="PTHR43808:SF31">
    <property type="entry name" value="N-ACETYL-L-CITRULLINE DEACETYLASE"/>
    <property type="match status" value="1"/>
</dbReference>
<evidence type="ECO:0000313" key="8">
    <source>
        <dbReference type="EMBL" id="EAQ79263.1"/>
    </source>
</evidence>
<evidence type="ECO:0000313" key="9">
    <source>
        <dbReference type="Proteomes" id="UP000004358"/>
    </source>
</evidence>
<comment type="caution">
    <text evidence="8">The sequence shown here is derived from an EMBL/GenBank/DDBJ whole genome shotgun (WGS) entry which is preliminary data.</text>
</comment>
<feature type="domain" description="Peptidase M20 dimerisation" evidence="7">
    <location>
        <begin position="227"/>
        <end position="332"/>
    </location>
</feature>
<keyword evidence="2" id="KW-0479">Metal-binding</keyword>